<organism evidence="1 2">
    <name type="scientific">Pseudomonas putida</name>
    <name type="common">Arthrobacter siderocapsulatus</name>
    <dbReference type="NCBI Taxonomy" id="303"/>
    <lineage>
        <taxon>Bacteria</taxon>
        <taxon>Pseudomonadati</taxon>
        <taxon>Pseudomonadota</taxon>
        <taxon>Gammaproteobacteria</taxon>
        <taxon>Pseudomonadales</taxon>
        <taxon>Pseudomonadaceae</taxon>
        <taxon>Pseudomonas</taxon>
    </lineage>
</organism>
<name>A0A4D6X8S7_PSEPU</name>
<dbReference type="RefSeq" id="WP_136915218.1">
    <property type="nucleotide sequence ID" value="NZ_CP039371.1"/>
</dbReference>
<sequence>MSRDPFVMQSVERARRWVELCSEGMGIPPEDSAQVLAGLCGFGSWDVMAYGIETLPPSIPDERLAPAQFLDRLLGQLAILLDQFDFQTPDATRLLRNLSPSSNRPFTQFEAAAGDHPASAQVEFLRSKLFETFELLASDDADEEDAEVEAFLPPIDPEREEIAAVLGRDPRAINWMGIFGCLGWEGALKDDAPGIDEPAYLIQDATLGTVPVYVAPAVYPPDMDDDDLMFPVRRLVRTICVGDLAASGEYAGVALLLLQWPLVKEVDGQVYCHLGSAYVAAENRWVDLLFNMACTSVCELLDLNSQVTDINQGADCLADTGRQFSNIATLFLSGLSLDEYEDMPEQLDFEIIPGLFDETGWVLQRIELPAELRWPEETED</sequence>
<gene>
    <name evidence="1" type="ORF">E6B08_17560</name>
</gene>
<evidence type="ECO:0000313" key="2">
    <source>
        <dbReference type="Proteomes" id="UP000298551"/>
    </source>
</evidence>
<dbReference type="EMBL" id="CP039371">
    <property type="protein sequence ID" value="QCI13066.1"/>
    <property type="molecule type" value="Genomic_DNA"/>
</dbReference>
<proteinExistence type="predicted"/>
<dbReference type="AlphaFoldDB" id="A0A4D6X8S7"/>
<dbReference type="Proteomes" id="UP000298551">
    <property type="component" value="Chromosome"/>
</dbReference>
<evidence type="ECO:0000313" key="1">
    <source>
        <dbReference type="EMBL" id="QCI13066.1"/>
    </source>
</evidence>
<accession>A0A4D6X8S7</accession>
<protein>
    <submittedName>
        <fullName evidence="1">Uncharacterized protein</fullName>
    </submittedName>
</protein>
<reference evidence="2" key="1">
    <citation type="submission" date="2019-04" db="EMBL/GenBank/DDBJ databases">
        <title>Genome sequence of Pseudomonas putida 1290, an auxin catabolizing strain.</title>
        <authorList>
            <person name="Laird T.S."/>
            <person name="Leveau J.H.J."/>
        </authorList>
    </citation>
    <scope>NUCLEOTIDE SEQUENCE [LARGE SCALE GENOMIC DNA]</scope>
    <source>
        <strain evidence="2">1290</strain>
    </source>
</reference>
<dbReference type="OrthoDB" id="7033379at2"/>